<dbReference type="PROSITE" id="PS51194">
    <property type="entry name" value="HELICASE_CTER"/>
    <property type="match status" value="1"/>
</dbReference>
<evidence type="ECO:0000256" key="4">
    <source>
        <dbReference type="ARBA" id="ARBA00022840"/>
    </source>
</evidence>
<organism evidence="7 8">
    <name type="scientific">Stephania yunnanensis</name>
    <dbReference type="NCBI Taxonomy" id="152371"/>
    <lineage>
        <taxon>Eukaryota</taxon>
        <taxon>Viridiplantae</taxon>
        <taxon>Streptophyta</taxon>
        <taxon>Embryophyta</taxon>
        <taxon>Tracheophyta</taxon>
        <taxon>Spermatophyta</taxon>
        <taxon>Magnoliopsida</taxon>
        <taxon>Ranunculales</taxon>
        <taxon>Menispermaceae</taxon>
        <taxon>Menispermoideae</taxon>
        <taxon>Cissampelideae</taxon>
        <taxon>Stephania</taxon>
    </lineage>
</organism>
<reference evidence="7 8" key="1">
    <citation type="submission" date="2024-01" db="EMBL/GenBank/DDBJ databases">
        <title>Genome assemblies of Stephania.</title>
        <authorList>
            <person name="Yang L."/>
        </authorList>
    </citation>
    <scope>NUCLEOTIDE SEQUENCE [LARGE SCALE GENOMIC DNA]</scope>
    <source>
        <strain evidence="7">YNDBR</strain>
        <tissue evidence="7">Leaf</tissue>
    </source>
</reference>
<dbReference type="GO" id="GO:0000462">
    <property type="term" value="P:maturation of SSU-rRNA from tricistronic rRNA transcript (SSU-rRNA, 5.8S rRNA, LSU-rRNA)"/>
    <property type="evidence" value="ECO:0007669"/>
    <property type="project" value="TreeGrafter"/>
</dbReference>
<keyword evidence="2" id="KW-0378">Hydrolase</keyword>
<evidence type="ECO:0000256" key="5">
    <source>
        <dbReference type="SAM" id="MobiDB-lite"/>
    </source>
</evidence>
<dbReference type="InterPro" id="IPR027417">
    <property type="entry name" value="P-loop_NTPase"/>
</dbReference>
<dbReference type="Gene3D" id="3.40.50.300">
    <property type="entry name" value="P-loop containing nucleotide triphosphate hydrolases"/>
    <property type="match status" value="1"/>
</dbReference>
<evidence type="ECO:0000313" key="8">
    <source>
        <dbReference type="Proteomes" id="UP001420932"/>
    </source>
</evidence>
<feature type="domain" description="Helicase C-terminal" evidence="6">
    <location>
        <begin position="1"/>
        <end position="121"/>
    </location>
</feature>
<dbReference type="CDD" id="cd18791">
    <property type="entry name" value="SF2_C_RHA"/>
    <property type="match status" value="1"/>
</dbReference>
<dbReference type="Proteomes" id="UP001420932">
    <property type="component" value="Unassembled WGS sequence"/>
</dbReference>
<dbReference type="GO" id="GO:0016787">
    <property type="term" value="F:hydrolase activity"/>
    <property type="evidence" value="ECO:0007669"/>
    <property type="project" value="UniProtKB-KW"/>
</dbReference>
<dbReference type="PANTHER" id="PTHR18934">
    <property type="entry name" value="ATP-DEPENDENT RNA HELICASE"/>
    <property type="match status" value="1"/>
</dbReference>
<dbReference type="InterPro" id="IPR001650">
    <property type="entry name" value="Helicase_C-like"/>
</dbReference>
<sequence length="364" mass="41356">MLPAGQLRVFEKIREREMLVVVATNVAETSLTIPGIKYVVDTGREKVKKYNSQNGMETYEVQWISKASATQRAGRAGRTGPGHCYCLYSSAVFNNIFPQFPVAEISKIPVEGVVLFMKSMGIDKSKYGEFPMVSIHCYSWKRRPCGKLYVLAGQTVSKHVRVGRSLLDRDKMVNAAKYHACMVEETEFLHQRSSVAHSAPEFLVYSELVQTKRPYMHGVTSVEPAWLPQYAGSLCNFSAPLTDPKPFYQCKSDQVFCWVKPTFGPHLWELPLHHLVIKNNDLRQNRPAFKAGGIGPKTSRESSKEGFHDQFDKLWECMMKFIRNSRNFPPKKQGKQSSKSMAANRARKHDLHYEASRIGSPAYH</sequence>
<evidence type="ECO:0000259" key="6">
    <source>
        <dbReference type="PROSITE" id="PS51194"/>
    </source>
</evidence>
<dbReference type="AlphaFoldDB" id="A0AAP0IE39"/>
<dbReference type="GO" id="GO:0003723">
    <property type="term" value="F:RNA binding"/>
    <property type="evidence" value="ECO:0007669"/>
    <property type="project" value="TreeGrafter"/>
</dbReference>
<keyword evidence="8" id="KW-1185">Reference proteome</keyword>
<keyword evidence="3" id="KW-0347">Helicase</keyword>
<accession>A0AAP0IE39</accession>
<name>A0AAP0IE39_9MAGN</name>
<protein>
    <recommendedName>
        <fullName evidence="6">Helicase C-terminal domain-containing protein</fullName>
    </recommendedName>
</protein>
<evidence type="ECO:0000256" key="1">
    <source>
        <dbReference type="ARBA" id="ARBA00022741"/>
    </source>
</evidence>
<evidence type="ECO:0000313" key="7">
    <source>
        <dbReference type="EMBL" id="KAK9113819.1"/>
    </source>
</evidence>
<keyword evidence="4" id="KW-0067">ATP-binding</keyword>
<dbReference type="GO" id="GO:0005524">
    <property type="term" value="F:ATP binding"/>
    <property type="evidence" value="ECO:0007669"/>
    <property type="project" value="UniProtKB-KW"/>
</dbReference>
<dbReference type="Pfam" id="PF07717">
    <property type="entry name" value="OB_NTP_bind"/>
    <property type="match status" value="1"/>
</dbReference>
<dbReference type="GO" id="GO:0005730">
    <property type="term" value="C:nucleolus"/>
    <property type="evidence" value="ECO:0007669"/>
    <property type="project" value="TreeGrafter"/>
</dbReference>
<dbReference type="SUPFAM" id="SSF52540">
    <property type="entry name" value="P-loop containing nucleoside triphosphate hydrolases"/>
    <property type="match status" value="1"/>
</dbReference>
<gene>
    <name evidence="7" type="ORF">Syun_020616</name>
</gene>
<dbReference type="EMBL" id="JBBNAF010000009">
    <property type="protein sequence ID" value="KAK9113819.1"/>
    <property type="molecule type" value="Genomic_DNA"/>
</dbReference>
<comment type="caution">
    <text evidence="7">The sequence shown here is derived from an EMBL/GenBank/DDBJ whole genome shotgun (WGS) entry which is preliminary data.</text>
</comment>
<dbReference type="GO" id="GO:0004386">
    <property type="term" value="F:helicase activity"/>
    <property type="evidence" value="ECO:0007669"/>
    <property type="project" value="UniProtKB-KW"/>
</dbReference>
<dbReference type="PANTHER" id="PTHR18934:SF99">
    <property type="entry name" value="ATP-DEPENDENT RNA HELICASE DHX37-RELATED"/>
    <property type="match status" value="1"/>
</dbReference>
<dbReference type="Pfam" id="PF00271">
    <property type="entry name" value="Helicase_C"/>
    <property type="match status" value="1"/>
</dbReference>
<dbReference type="SMART" id="SM00490">
    <property type="entry name" value="HELICc"/>
    <property type="match status" value="1"/>
</dbReference>
<dbReference type="InterPro" id="IPR011709">
    <property type="entry name" value="DEAD-box_helicase_OB_fold"/>
</dbReference>
<evidence type="ECO:0000256" key="2">
    <source>
        <dbReference type="ARBA" id="ARBA00022801"/>
    </source>
</evidence>
<keyword evidence="1" id="KW-0547">Nucleotide-binding</keyword>
<proteinExistence type="predicted"/>
<feature type="region of interest" description="Disordered" evidence="5">
    <location>
        <begin position="326"/>
        <end position="364"/>
    </location>
</feature>
<evidence type="ECO:0000256" key="3">
    <source>
        <dbReference type="ARBA" id="ARBA00022806"/>
    </source>
</evidence>